<sequence length="134" mass="15079">METWFTPQTLQDIESSQILGVGKVLGGLYILDHQSFNQNVLASFTSSSDLIVTFPDHCDLVNNVFSWHHHLGHPSSVVTKLLPLLLPVTTLHSPDVPCDVCHFSKQCKLHFHLSTIKSTSSFQLIHMDLWGPYK</sequence>
<dbReference type="InterPro" id="IPR025724">
    <property type="entry name" value="GAG-pre-integrase_dom"/>
</dbReference>
<protein>
    <recommendedName>
        <fullName evidence="1">GAG-pre-integrase domain-containing protein</fullName>
    </recommendedName>
</protein>
<dbReference type="AlphaFoldDB" id="A0AAP0LBL2"/>
<feature type="domain" description="GAG-pre-integrase" evidence="1">
    <location>
        <begin position="27"/>
        <end position="106"/>
    </location>
</feature>
<comment type="caution">
    <text evidence="2">The sequence shown here is derived from an EMBL/GenBank/DDBJ whole genome shotgun (WGS) entry which is preliminary data.</text>
</comment>
<evidence type="ECO:0000313" key="2">
    <source>
        <dbReference type="EMBL" id="KAK9166159.1"/>
    </source>
</evidence>
<dbReference type="Pfam" id="PF13976">
    <property type="entry name" value="gag_pre-integrs"/>
    <property type="match status" value="1"/>
</dbReference>
<dbReference type="EMBL" id="JBBNAG010000001">
    <property type="protein sequence ID" value="KAK9166159.1"/>
    <property type="molecule type" value="Genomic_DNA"/>
</dbReference>
<accession>A0AAP0LBL2</accession>
<proteinExistence type="predicted"/>
<gene>
    <name evidence="2" type="ORF">Scep_001350</name>
</gene>
<evidence type="ECO:0000313" key="3">
    <source>
        <dbReference type="Proteomes" id="UP001419268"/>
    </source>
</evidence>
<keyword evidence="3" id="KW-1185">Reference proteome</keyword>
<evidence type="ECO:0000259" key="1">
    <source>
        <dbReference type="Pfam" id="PF13976"/>
    </source>
</evidence>
<name>A0AAP0LBL2_9MAGN</name>
<reference evidence="2 3" key="1">
    <citation type="submission" date="2024-01" db="EMBL/GenBank/DDBJ databases">
        <title>Genome assemblies of Stephania.</title>
        <authorList>
            <person name="Yang L."/>
        </authorList>
    </citation>
    <scope>NUCLEOTIDE SEQUENCE [LARGE SCALE GENOMIC DNA]</scope>
    <source>
        <strain evidence="2">JXDWG</strain>
        <tissue evidence="2">Leaf</tissue>
    </source>
</reference>
<dbReference type="Proteomes" id="UP001419268">
    <property type="component" value="Unassembled WGS sequence"/>
</dbReference>
<organism evidence="2 3">
    <name type="scientific">Stephania cephalantha</name>
    <dbReference type="NCBI Taxonomy" id="152367"/>
    <lineage>
        <taxon>Eukaryota</taxon>
        <taxon>Viridiplantae</taxon>
        <taxon>Streptophyta</taxon>
        <taxon>Embryophyta</taxon>
        <taxon>Tracheophyta</taxon>
        <taxon>Spermatophyta</taxon>
        <taxon>Magnoliopsida</taxon>
        <taxon>Ranunculales</taxon>
        <taxon>Menispermaceae</taxon>
        <taxon>Menispermoideae</taxon>
        <taxon>Cissampelideae</taxon>
        <taxon>Stephania</taxon>
    </lineage>
</organism>